<dbReference type="SUPFAM" id="SSF100950">
    <property type="entry name" value="NagB/RpiA/CoA transferase-like"/>
    <property type="match status" value="1"/>
</dbReference>
<dbReference type="InterPro" id="IPR012792">
    <property type="entry name" value="3-oxoacid_CoA-transf_A"/>
</dbReference>
<evidence type="ECO:0000256" key="1">
    <source>
        <dbReference type="ARBA" id="ARBA00005612"/>
    </source>
</evidence>
<evidence type="ECO:0000256" key="2">
    <source>
        <dbReference type="ARBA" id="ARBA00022679"/>
    </source>
</evidence>
<dbReference type="InterPro" id="IPR037171">
    <property type="entry name" value="NagB/RpiA_transferase-like"/>
</dbReference>
<comment type="caution">
    <text evidence="3">The sequence shown here is derived from an EMBL/GenBank/DDBJ whole genome shotgun (WGS) entry which is preliminary data.</text>
</comment>
<name>A0AAJ4WDP0_9GAMM</name>
<dbReference type="SMART" id="SM00882">
    <property type="entry name" value="CoA_trans"/>
    <property type="match status" value="1"/>
</dbReference>
<reference evidence="3 4" key="1">
    <citation type="submission" date="2016-10" db="EMBL/GenBank/DDBJ databases">
        <authorList>
            <person name="Varghese N."/>
            <person name="Submissions S."/>
        </authorList>
    </citation>
    <scope>NUCLEOTIDE SEQUENCE [LARGE SCALE GENOMIC DNA]</scope>
    <source>
        <strain evidence="3 4">DSM 5563</strain>
    </source>
</reference>
<proteinExistence type="inferred from homology"/>
<accession>A0AAJ4WDP0</accession>
<dbReference type="AlphaFoldDB" id="A0AAJ4WDP0"/>
<dbReference type="Proteomes" id="UP000226420">
    <property type="component" value="Unassembled WGS sequence"/>
</dbReference>
<comment type="similarity">
    <text evidence="1">Belongs to the 3-oxoacid CoA-transferase subunit A family.</text>
</comment>
<evidence type="ECO:0000313" key="3">
    <source>
        <dbReference type="EMBL" id="SFD45013.1"/>
    </source>
</evidence>
<dbReference type="PANTHER" id="PTHR13707:SF60">
    <property type="entry name" value="ACETATE COA-TRANSFERASE SUBUNIT ALPHA"/>
    <property type="match status" value="1"/>
</dbReference>
<dbReference type="RefSeq" id="WP_074825001.1">
    <property type="nucleotide sequence ID" value="NZ_FOLW01000019.1"/>
</dbReference>
<organism evidence="3 4">
    <name type="scientific">Pragia fontium DSM 5563 = ATCC 49100</name>
    <dbReference type="NCBI Taxonomy" id="1122977"/>
    <lineage>
        <taxon>Bacteria</taxon>
        <taxon>Pseudomonadati</taxon>
        <taxon>Pseudomonadota</taxon>
        <taxon>Gammaproteobacteria</taxon>
        <taxon>Enterobacterales</taxon>
        <taxon>Budviciaceae</taxon>
        <taxon>Pragia</taxon>
    </lineage>
</organism>
<dbReference type="GO" id="GO:0008410">
    <property type="term" value="F:CoA-transferase activity"/>
    <property type="evidence" value="ECO:0007669"/>
    <property type="project" value="InterPro"/>
</dbReference>
<dbReference type="InterPro" id="IPR004163">
    <property type="entry name" value="CoA_transf_BS"/>
</dbReference>
<dbReference type="NCBIfam" id="NF007394">
    <property type="entry name" value="PRK09920.1"/>
    <property type="match status" value="1"/>
</dbReference>
<dbReference type="Pfam" id="PF01144">
    <property type="entry name" value="CoA_trans"/>
    <property type="match status" value="1"/>
</dbReference>
<evidence type="ECO:0000313" key="4">
    <source>
        <dbReference type="Proteomes" id="UP000226420"/>
    </source>
</evidence>
<dbReference type="NCBIfam" id="TIGR02429">
    <property type="entry name" value="pcaI_scoA_fam"/>
    <property type="match status" value="1"/>
</dbReference>
<sequence length="219" mass="23233">MKNKHIDIQQAAEYFRDGMTIMVGGFMGVGTPPRLVEALLNSGVKDLTIIANDTAFVDTGIGPLVVNGRVKKVIASHIGTNPETGRRMIAGEMEVELVPQGTLIEQIRCGGAGLGGFLTPTGVGTVVEEGKQKITIADTEYLLELPLRADLALIQAHIADHQGNLVYQMTARNFNPLIALAADVVIAEPDSLVAVGDISPDQVMTPGALIDHIVCPKEC</sequence>
<dbReference type="Gene3D" id="3.40.1080.10">
    <property type="entry name" value="Glutaconate Coenzyme A-transferase"/>
    <property type="match status" value="1"/>
</dbReference>
<dbReference type="PANTHER" id="PTHR13707">
    <property type="entry name" value="KETOACID-COENZYME A TRANSFERASE"/>
    <property type="match status" value="1"/>
</dbReference>
<dbReference type="InterPro" id="IPR004165">
    <property type="entry name" value="CoA_trans_fam_I"/>
</dbReference>
<gene>
    <name evidence="3" type="ORF">SAMN02745723_11918</name>
</gene>
<dbReference type="PROSITE" id="PS01273">
    <property type="entry name" value="COA_TRANSF_1"/>
    <property type="match status" value="1"/>
</dbReference>
<keyword evidence="2" id="KW-0808">Transferase</keyword>
<dbReference type="EMBL" id="FOLW01000019">
    <property type="protein sequence ID" value="SFD45013.1"/>
    <property type="molecule type" value="Genomic_DNA"/>
</dbReference>
<protein>
    <submittedName>
        <fullName evidence="3">Acetate CoA/acetoacetate CoA-transferase alpha subunit</fullName>
    </submittedName>
</protein>